<comment type="similarity">
    <text evidence="1">Belongs to the cytochrome P450 family.</text>
</comment>
<sequence>MPDLDVVATAPDSDLDPFSEESLADPVPWQTALREQAPVVRLTRYGAYVLTRHADVKAALRNWAEFESGAGTGLQNYRTEPPWRPRSLLLETDPPEHTHYRGAVNPLLLPKALAGLRPRLDAAAHGLLDRLLPLRDVDAVADLAEPYVVEVFGDAVGLPAEGREHLLPYGHGIFNSFGPLNDLFRRTQAAAAPATEWVLAKCRREELSDDGLGAAVWALTDDGTVTEQEAPVLVRSLLGAGLDSTVTGIAAAVQCLAANPAEWELLRADPGLARHAFEEVLRYESPVQNIFRTTTQDVVVSGTGIPAGQKVMLLLAAANADPRQYDDPLAFRVQRRGHGQLDLGLGIHQCIGMHLARMEGEAVLRSLAERVGELRLRGAGRRKLNNSLRGWASVPVTLDPA</sequence>
<dbReference type="InterPro" id="IPR001128">
    <property type="entry name" value="Cyt_P450"/>
</dbReference>
<reference evidence="3 4" key="1">
    <citation type="submission" date="2020-02" db="EMBL/GenBank/DDBJ databases">
        <title>Geodermatophilus sabuli CPCC 205279 I12A-02694.</title>
        <authorList>
            <person name="Jiang Z."/>
        </authorList>
    </citation>
    <scope>NUCLEOTIDE SEQUENCE [LARGE SCALE GENOMIC DNA]</scope>
    <source>
        <strain evidence="3 4">I12A-02694</strain>
    </source>
</reference>
<protein>
    <submittedName>
        <fullName evidence="3">Cytochrome P450</fullName>
    </submittedName>
</protein>
<feature type="region of interest" description="Disordered" evidence="2">
    <location>
        <begin position="1"/>
        <end position="22"/>
    </location>
</feature>
<dbReference type="PRINTS" id="PR00359">
    <property type="entry name" value="BP450"/>
</dbReference>
<dbReference type="Proteomes" id="UP000470246">
    <property type="component" value="Unassembled WGS sequence"/>
</dbReference>
<evidence type="ECO:0000256" key="2">
    <source>
        <dbReference type="SAM" id="MobiDB-lite"/>
    </source>
</evidence>
<evidence type="ECO:0000313" key="3">
    <source>
        <dbReference type="EMBL" id="NEK56389.1"/>
    </source>
</evidence>
<dbReference type="Gene3D" id="1.10.630.10">
    <property type="entry name" value="Cytochrome P450"/>
    <property type="match status" value="1"/>
</dbReference>
<dbReference type="GO" id="GO:0004497">
    <property type="term" value="F:monooxygenase activity"/>
    <property type="evidence" value="ECO:0007669"/>
    <property type="project" value="InterPro"/>
</dbReference>
<proteinExistence type="inferred from homology"/>
<feature type="compositionally biased region" description="Acidic residues" evidence="2">
    <location>
        <begin position="13"/>
        <end position="22"/>
    </location>
</feature>
<dbReference type="GO" id="GO:0005506">
    <property type="term" value="F:iron ion binding"/>
    <property type="evidence" value="ECO:0007669"/>
    <property type="project" value="InterPro"/>
</dbReference>
<dbReference type="AlphaFoldDB" id="A0A7K3VUR2"/>
<keyword evidence="4" id="KW-1185">Reference proteome</keyword>
<dbReference type="Pfam" id="PF00067">
    <property type="entry name" value="p450"/>
    <property type="match status" value="1"/>
</dbReference>
<accession>A0A7K3VUR2</accession>
<name>A0A7K3VUR2_9ACTN</name>
<evidence type="ECO:0000313" key="4">
    <source>
        <dbReference type="Proteomes" id="UP000470246"/>
    </source>
</evidence>
<dbReference type="GO" id="GO:0020037">
    <property type="term" value="F:heme binding"/>
    <property type="evidence" value="ECO:0007669"/>
    <property type="project" value="InterPro"/>
</dbReference>
<dbReference type="InterPro" id="IPR036396">
    <property type="entry name" value="Cyt_P450_sf"/>
</dbReference>
<dbReference type="PANTHER" id="PTHR46696:SF1">
    <property type="entry name" value="CYTOCHROME P450 YJIB-RELATED"/>
    <property type="match status" value="1"/>
</dbReference>
<dbReference type="GO" id="GO:0016705">
    <property type="term" value="F:oxidoreductase activity, acting on paired donors, with incorporation or reduction of molecular oxygen"/>
    <property type="evidence" value="ECO:0007669"/>
    <property type="project" value="InterPro"/>
</dbReference>
<dbReference type="PANTHER" id="PTHR46696">
    <property type="entry name" value="P450, PUTATIVE (EUROFUNG)-RELATED"/>
    <property type="match status" value="1"/>
</dbReference>
<evidence type="ECO:0000256" key="1">
    <source>
        <dbReference type="ARBA" id="ARBA00010617"/>
    </source>
</evidence>
<comment type="caution">
    <text evidence="3">The sequence shown here is derived from an EMBL/GenBank/DDBJ whole genome shotgun (WGS) entry which is preliminary data.</text>
</comment>
<dbReference type="InterPro" id="IPR002397">
    <property type="entry name" value="Cyt_P450_B"/>
</dbReference>
<dbReference type="EMBL" id="JAAGWF010000002">
    <property type="protein sequence ID" value="NEK56389.1"/>
    <property type="molecule type" value="Genomic_DNA"/>
</dbReference>
<organism evidence="3 4">
    <name type="scientific">Geodermatophilus sabuli</name>
    <dbReference type="NCBI Taxonomy" id="1564158"/>
    <lineage>
        <taxon>Bacteria</taxon>
        <taxon>Bacillati</taxon>
        <taxon>Actinomycetota</taxon>
        <taxon>Actinomycetes</taxon>
        <taxon>Geodermatophilales</taxon>
        <taxon>Geodermatophilaceae</taxon>
        <taxon>Geodermatophilus</taxon>
    </lineage>
</organism>
<gene>
    <name evidence="3" type="ORF">GCU56_00685</name>
</gene>
<dbReference type="SUPFAM" id="SSF48264">
    <property type="entry name" value="Cytochrome P450"/>
    <property type="match status" value="1"/>
</dbReference>